<dbReference type="AlphaFoldDB" id="A0A8S4FC40"/>
<accession>A0A8S4FC40</accession>
<organism evidence="1 2">
    <name type="scientific">Plutella xylostella</name>
    <name type="common">Diamondback moth</name>
    <name type="synonym">Plutella maculipennis</name>
    <dbReference type="NCBI Taxonomy" id="51655"/>
    <lineage>
        <taxon>Eukaryota</taxon>
        <taxon>Metazoa</taxon>
        <taxon>Ecdysozoa</taxon>
        <taxon>Arthropoda</taxon>
        <taxon>Hexapoda</taxon>
        <taxon>Insecta</taxon>
        <taxon>Pterygota</taxon>
        <taxon>Neoptera</taxon>
        <taxon>Endopterygota</taxon>
        <taxon>Lepidoptera</taxon>
        <taxon>Glossata</taxon>
        <taxon>Ditrysia</taxon>
        <taxon>Yponomeutoidea</taxon>
        <taxon>Plutellidae</taxon>
        <taxon>Plutella</taxon>
    </lineage>
</organism>
<evidence type="ECO:0000313" key="1">
    <source>
        <dbReference type="EMBL" id="CAG9124810.1"/>
    </source>
</evidence>
<comment type="caution">
    <text evidence="1">The sequence shown here is derived from an EMBL/GenBank/DDBJ whole genome shotgun (WGS) entry which is preliminary data.</text>
</comment>
<protein>
    <submittedName>
        <fullName evidence="1">(diamondback moth) hypothetical protein</fullName>
    </submittedName>
</protein>
<dbReference type="EMBL" id="CAJHNJ030000030">
    <property type="protein sequence ID" value="CAG9124810.1"/>
    <property type="molecule type" value="Genomic_DNA"/>
</dbReference>
<gene>
    <name evidence="1" type="ORF">PLXY2_LOCUS8264</name>
</gene>
<name>A0A8S4FC40_PLUXY</name>
<sequence length="377" mass="42814">MSNGASILRHATFKNLLEDVTKRRGVFAAPESEPKEERQASSKQLAAVDRAIVNYQKWRQNIARLATLKNLLEDVTKRRGVFAAPDSEPKEERQASSKQLAAVDRAILAKKEEIKQLVTAMARSERKTQIVRESLLAMFSAFQRDGDDCDKYKGIQLDISEEDLASTLQFYQQRARRHQLSMDLDGSAGSLGEHHDTPTEPTFVDELKFYLKKFNLEKNRKLVLDSGEKIWTFETLASSTARLHSSCLSEELSCSLLCPSLGLIGGLRKLCDAVRLRDELAAAARGLEARSPRVLFDLNIAQYVEEEEQRTDQMKKNIGTNMLSLEKTTKLLSRGEENLRLWSENPLRKHVSSKRTVDGKTYEEYETLYLNYLNPIA</sequence>
<dbReference type="Proteomes" id="UP000653454">
    <property type="component" value="Unassembled WGS sequence"/>
</dbReference>
<reference evidence="1" key="1">
    <citation type="submission" date="2020-11" db="EMBL/GenBank/DDBJ databases">
        <authorList>
            <person name="Whiteford S."/>
        </authorList>
    </citation>
    <scope>NUCLEOTIDE SEQUENCE</scope>
</reference>
<evidence type="ECO:0000313" key="2">
    <source>
        <dbReference type="Proteomes" id="UP000653454"/>
    </source>
</evidence>
<keyword evidence="2" id="KW-1185">Reference proteome</keyword>
<proteinExistence type="predicted"/>